<dbReference type="CDD" id="cd03784">
    <property type="entry name" value="GT1_Gtf-like"/>
    <property type="match status" value="1"/>
</dbReference>
<reference evidence="6" key="1">
    <citation type="submission" date="2021-04" db="EMBL/GenBank/DDBJ databases">
        <authorList>
            <person name="Hartkoorn R.C."/>
            <person name="Beaudoing E."/>
            <person name="Hot D."/>
        </authorList>
    </citation>
    <scope>NUCLEOTIDE SEQUENCE</scope>
    <source>
        <strain evidence="6">NRRL B-16292</strain>
    </source>
</reference>
<dbReference type="InterPro" id="IPR002213">
    <property type="entry name" value="UDP_glucos_trans"/>
</dbReference>
<proteinExistence type="inferred from homology"/>
<dbReference type="EMBL" id="CP073720">
    <property type="protein sequence ID" value="UWP86123.1"/>
    <property type="molecule type" value="Genomic_DNA"/>
</dbReference>
<evidence type="ECO:0000256" key="3">
    <source>
        <dbReference type="ARBA" id="ARBA00022679"/>
    </source>
</evidence>
<organism evidence="6 7">
    <name type="scientific">Dactylosporangium fulvum</name>
    <dbReference type="NCBI Taxonomy" id="53359"/>
    <lineage>
        <taxon>Bacteria</taxon>
        <taxon>Bacillati</taxon>
        <taxon>Actinomycetota</taxon>
        <taxon>Actinomycetes</taxon>
        <taxon>Micromonosporales</taxon>
        <taxon>Micromonosporaceae</taxon>
        <taxon>Dactylosporangium</taxon>
    </lineage>
</organism>
<dbReference type="Gene3D" id="3.40.50.2000">
    <property type="entry name" value="Glycogen Phosphorylase B"/>
    <property type="match status" value="2"/>
</dbReference>
<name>A0ABY5W7R7_9ACTN</name>
<keyword evidence="7" id="KW-1185">Reference proteome</keyword>
<keyword evidence="3" id="KW-0808">Transferase</keyword>
<dbReference type="SUPFAM" id="SSF53756">
    <property type="entry name" value="UDP-Glycosyltransferase/glycogen phosphorylase"/>
    <property type="match status" value="1"/>
</dbReference>
<dbReference type="Pfam" id="PF21036">
    <property type="entry name" value="EryCIII-like_N"/>
    <property type="match status" value="1"/>
</dbReference>
<feature type="domain" description="Erythromycin biosynthesis protein CIII-like N-terminal" evidence="5">
    <location>
        <begin position="17"/>
        <end position="222"/>
    </location>
</feature>
<evidence type="ECO:0000313" key="7">
    <source>
        <dbReference type="Proteomes" id="UP001059617"/>
    </source>
</evidence>
<protein>
    <submittedName>
        <fullName evidence="6">DUF1205 domain-containing protein</fullName>
    </submittedName>
</protein>
<dbReference type="RefSeq" id="WP_259865178.1">
    <property type="nucleotide sequence ID" value="NZ_BAAAST010000037.1"/>
</dbReference>
<reference evidence="6" key="2">
    <citation type="submission" date="2022-09" db="EMBL/GenBank/DDBJ databases">
        <title>Biosynthetic gene clusters of Dactylosporangioum fulvum.</title>
        <authorList>
            <person name="Caradec T."/>
        </authorList>
    </citation>
    <scope>NUCLEOTIDE SEQUENCE</scope>
    <source>
        <strain evidence="6">NRRL B-16292</strain>
    </source>
</reference>
<evidence type="ECO:0000256" key="2">
    <source>
        <dbReference type="ARBA" id="ARBA00022676"/>
    </source>
</evidence>
<dbReference type="InterPro" id="IPR010610">
    <property type="entry name" value="EryCIII-like_C"/>
</dbReference>
<dbReference type="InterPro" id="IPR048284">
    <property type="entry name" value="EryCIII-like_N"/>
</dbReference>
<comment type="similarity">
    <text evidence="1">Belongs to the glycosyltransferase 28 family.</text>
</comment>
<evidence type="ECO:0000313" key="6">
    <source>
        <dbReference type="EMBL" id="UWP86123.1"/>
    </source>
</evidence>
<gene>
    <name evidence="6" type="ORF">Dfulv_18510</name>
</gene>
<feature type="domain" description="Erythromycin biosynthesis protein CIII-like C-terminal" evidence="4">
    <location>
        <begin position="237"/>
        <end position="382"/>
    </location>
</feature>
<sequence length="397" mass="42942">MPLHYPAHLMAMVPLCWALRVAGHDVLVAGPPELAVPARNAGLSTAVVEHTASAASAADFTPDERWFPNEAAGRRDTPAGRMAWQVNARHSAEFTETHLDRYLRLARRCRPDLILLDPLSVGHLLIGAVLDVPCVVHRWGVDPTEGPFRETLRELLEPLRARLGLGRWPEPAMVIDPCPPRLQVEDAPPGEPIRYVPFNGPGELPGWARRRGDRPRVCVTLGGTVMAWVGPRPLLRVMDALRRLPGVETVVALAPQDRRIIGELRDDVRVVEALPLSLLLPTCDVLVHHGGSGTGLTATAYGRAQLVLPQLVDEFDYGRLLAVAGAGITVPDRAGQDDVAGLAEALRALLEEPSYTAAARELSAQMRLAPSPGAIVHQLERLAARPTAAPIRLTSPA</sequence>
<dbReference type="InterPro" id="IPR050426">
    <property type="entry name" value="Glycosyltransferase_28"/>
</dbReference>
<evidence type="ECO:0000259" key="5">
    <source>
        <dbReference type="Pfam" id="PF21036"/>
    </source>
</evidence>
<keyword evidence="2" id="KW-0328">Glycosyltransferase</keyword>
<dbReference type="Pfam" id="PF06722">
    <property type="entry name" value="EryCIII-like_C"/>
    <property type="match status" value="1"/>
</dbReference>
<dbReference type="PANTHER" id="PTHR48050:SF13">
    <property type="entry name" value="STEROL 3-BETA-GLUCOSYLTRANSFERASE UGT80A2"/>
    <property type="match status" value="1"/>
</dbReference>
<dbReference type="PANTHER" id="PTHR48050">
    <property type="entry name" value="STEROL 3-BETA-GLUCOSYLTRANSFERASE"/>
    <property type="match status" value="1"/>
</dbReference>
<evidence type="ECO:0000256" key="1">
    <source>
        <dbReference type="ARBA" id="ARBA00006962"/>
    </source>
</evidence>
<evidence type="ECO:0000259" key="4">
    <source>
        <dbReference type="Pfam" id="PF06722"/>
    </source>
</evidence>
<dbReference type="Proteomes" id="UP001059617">
    <property type="component" value="Chromosome"/>
</dbReference>
<accession>A0ABY5W7R7</accession>